<dbReference type="Pfam" id="PF00970">
    <property type="entry name" value="FAD_binding_6"/>
    <property type="match status" value="1"/>
</dbReference>
<dbReference type="InterPro" id="IPR001709">
    <property type="entry name" value="Flavoprot_Pyr_Nucl_cyt_Rdtase"/>
</dbReference>
<protein>
    <submittedName>
        <fullName evidence="4">CDP-6-deoxy-delta-3,4-glucoseen reductase</fullName>
    </submittedName>
</protein>
<keyword evidence="5" id="KW-1185">Reference proteome</keyword>
<dbReference type="InterPro" id="IPR006058">
    <property type="entry name" value="2Fe2S_fd_BS"/>
</dbReference>
<dbReference type="Gene3D" id="3.40.50.80">
    <property type="entry name" value="Nucleotide-binding domain of ferredoxin-NADP reductase (FNR) module"/>
    <property type="match status" value="1"/>
</dbReference>
<dbReference type="PRINTS" id="PR00371">
    <property type="entry name" value="FPNCR"/>
</dbReference>
<proteinExistence type="predicted"/>
<gene>
    <name evidence="4" type="ORF">DEH80_01675</name>
</gene>
<dbReference type="InterPro" id="IPR012675">
    <property type="entry name" value="Beta-grasp_dom_sf"/>
</dbReference>
<name>A0A363UR33_9GAMM</name>
<dbReference type="InterPro" id="IPR017938">
    <property type="entry name" value="Riboflavin_synthase-like_b-brl"/>
</dbReference>
<dbReference type="PROSITE" id="PS51384">
    <property type="entry name" value="FAD_FR"/>
    <property type="match status" value="1"/>
</dbReference>
<dbReference type="Pfam" id="PF00111">
    <property type="entry name" value="Fer2"/>
    <property type="match status" value="1"/>
</dbReference>
<dbReference type="AlphaFoldDB" id="A0A363UR33"/>
<dbReference type="CDD" id="cd00207">
    <property type="entry name" value="fer2"/>
    <property type="match status" value="1"/>
</dbReference>
<dbReference type="SUPFAM" id="SSF54292">
    <property type="entry name" value="2Fe-2S ferredoxin-like"/>
    <property type="match status" value="1"/>
</dbReference>
<feature type="domain" description="FAD-binding FR-type" evidence="3">
    <location>
        <begin position="93"/>
        <end position="193"/>
    </location>
</feature>
<feature type="domain" description="2Fe-2S ferredoxin-type" evidence="2">
    <location>
        <begin position="1"/>
        <end position="86"/>
    </location>
</feature>
<dbReference type="PRINTS" id="PR00410">
    <property type="entry name" value="PHEHYDRXLASE"/>
</dbReference>
<dbReference type="InterPro" id="IPR017927">
    <property type="entry name" value="FAD-bd_FR_type"/>
</dbReference>
<dbReference type="Gene3D" id="2.40.30.10">
    <property type="entry name" value="Translation factors"/>
    <property type="match status" value="1"/>
</dbReference>
<dbReference type="GO" id="GO:0051537">
    <property type="term" value="F:2 iron, 2 sulfur cluster binding"/>
    <property type="evidence" value="ECO:0007669"/>
    <property type="project" value="InterPro"/>
</dbReference>
<evidence type="ECO:0000259" key="2">
    <source>
        <dbReference type="PROSITE" id="PS51085"/>
    </source>
</evidence>
<dbReference type="PROSITE" id="PS51085">
    <property type="entry name" value="2FE2S_FER_2"/>
    <property type="match status" value="1"/>
</dbReference>
<dbReference type="OrthoDB" id="9806195at2"/>
<dbReference type="CDD" id="cd06189">
    <property type="entry name" value="flavin_oxioreductase"/>
    <property type="match status" value="1"/>
</dbReference>
<dbReference type="GO" id="GO:0016491">
    <property type="term" value="F:oxidoreductase activity"/>
    <property type="evidence" value="ECO:0007669"/>
    <property type="project" value="InterPro"/>
</dbReference>
<accession>A0A363UR33</accession>
<sequence>MANSDIEFTVEDGESVLDAALRLGLPVPYGCKTGGCGACRARVVEGTVEHVHDPRALSNSERDAGLALLCQAEARSDLTVDVQLLARDGRHKVRSVPARVDVKERISHDVVHLVLQLPKARPFDYLPGQYVDILLRDGRRRSFSIASPPSADNRIEMQLRHVPGGSFVSYVINEMPDCAVLRIQGPLGGFYLRDAPERPAIFIAGGTGFAPIRAMLMDALARGETRPLHLYWGARASHDLYEHELAEQWGRDYPNLHYTPVLSEPADGDGWTGATGFVHEQVVRDFPDCSGCDVYLSGPPVLVESAKRDLADCGLRPERTFYDAFEYAFVTWPEDERPGAAR</sequence>
<evidence type="ECO:0000259" key="3">
    <source>
        <dbReference type="PROSITE" id="PS51384"/>
    </source>
</evidence>
<dbReference type="PANTHER" id="PTHR47354:SF5">
    <property type="entry name" value="PROTEIN RFBI"/>
    <property type="match status" value="1"/>
</dbReference>
<dbReference type="InterPro" id="IPR050415">
    <property type="entry name" value="MRET"/>
</dbReference>
<evidence type="ECO:0000256" key="1">
    <source>
        <dbReference type="ARBA" id="ARBA00034078"/>
    </source>
</evidence>
<dbReference type="EMBL" id="QEQK01000001">
    <property type="protein sequence ID" value="PWN57906.1"/>
    <property type="molecule type" value="Genomic_DNA"/>
</dbReference>
<evidence type="ECO:0000313" key="5">
    <source>
        <dbReference type="Proteomes" id="UP000251800"/>
    </source>
</evidence>
<dbReference type="InterPro" id="IPR036010">
    <property type="entry name" value="2Fe-2S_ferredoxin-like_sf"/>
</dbReference>
<dbReference type="SUPFAM" id="SSF52343">
    <property type="entry name" value="Ferredoxin reductase-like, C-terminal NADP-linked domain"/>
    <property type="match status" value="1"/>
</dbReference>
<dbReference type="InterPro" id="IPR001041">
    <property type="entry name" value="2Fe-2S_ferredoxin-type"/>
</dbReference>
<evidence type="ECO:0000313" key="4">
    <source>
        <dbReference type="EMBL" id="PWN57906.1"/>
    </source>
</evidence>
<dbReference type="InterPro" id="IPR001433">
    <property type="entry name" value="OxRdtase_FAD/NAD-bd"/>
</dbReference>
<dbReference type="InterPro" id="IPR039261">
    <property type="entry name" value="FNR_nucleotide-bd"/>
</dbReference>
<dbReference type="Pfam" id="PF00175">
    <property type="entry name" value="NAD_binding_1"/>
    <property type="match status" value="1"/>
</dbReference>
<dbReference type="SUPFAM" id="SSF63380">
    <property type="entry name" value="Riboflavin synthase domain-like"/>
    <property type="match status" value="1"/>
</dbReference>
<dbReference type="PROSITE" id="PS00197">
    <property type="entry name" value="2FE2S_FER_1"/>
    <property type="match status" value="1"/>
</dbReference>
<dbReference type="Gene3D" id="3.10.20.30">
    <property type="match status" value="1"/>
</dbReference>
<comment type="cofactor">
    <cofactor evidence="1">
        <name>[2Fe-2S] cluster</name>
        <dbReference type="ChEBI" id="CHEBI:190135"/>
    </cofactor>
</comment>
<dbReference type="InterPro" id="IPR008333">
    <property type="entry name" value="Cbr1-like_FAD-bd_dom"/>
</dbReference>
<organism evidence="4 5">
    <name type="scientific">Abyssibacter profundi</name>
    <dbReference type="NCBI Taxonomy" id="2182787"/>
    <lineage>
        <taxon>Bacteria</taxon>
        <taxon>Pseudomonadati</taxon>
        <taxon>Pseudomonadota</taxon>
        <taxon>Gammaproteobacteria</taxon>
        <taxon>Chromatiales</taxon>
        <taxon>Oceanococcaceae</taxon>
        <taxon>Abyssibacter</taxon>
    </lineage>
</organism>
<reference evidence="4 5" key="1">
    <citation type="submission" date="2018-05" db="EMBL/GenBank/DDBJ databases">
        <title>Abyssibacter profundi OUC007T gen. nov., sp. nov, a marine bacterium isolated from seawater of the Mariana Trench.</title>
        <authorList>
            <person name="Zhou S."/>
        </authorList>
    </citation>
    <scope>NUCLEOTIDE SEQUENCE [LARGE SCALE GENOMIC DNA]</scope>
    <source>
        <strain evidence="4 5">OUC007</strain>
    </source>
</reference>
<comment type="caution">
    <text evidence="4">The sequence shown here is derived from an EMBL/GenBank/DDBJ whole genome shotgun (WGS) entry which is preliminary data.</text>
</comment>
<dbReference type="PANTHER" id="PTHR47354">
    <property type="entry name" value="NADH OXIDOREDUCTASE HCR"/>
    <property type="match status" value="1"/>
</dbReference>
<dbReference type="Proteomes" id="UP000251800">
    <property type="component" value="Unassembled WGS sequence"/>
</dbReference>